<evidence type="ECO:0000313" key="8">
    <source>
        <dbReference type="EMBL" id="AWB08919.1"/>
    </source>
</evidence>
<dbReference type="KEGG" id="ahu:A6A40_28370"/>
<evidence type="ECO:0000256" key="4">
    <source>
        <dbReference type="ARBA" id="ARBA00023015"/>
    </source>
</evidence>
<geneLocation type="plasmid" evidence="8 9">
    <name>pYZ6</name>
</geneLocation>
<protein>
    <recommendedName>
        <fullName evidence="2">Toxin CcdB</fullName>
    </recommendedName>
    <alternativeName>
        <fullName evidence="7">Cytotoxic protein CcdB</fullName>
    </alternativeName>
    <alternativeName>
        <fullName evidence="6">Protein LetD</fullName>
    </alternativeName>
</protein>
<dbReference type="RefSeq" id="WP_108549166.1">
    <property type="nucleotide sequence ID" value="NZ_CP028907.1"/>
</dbReference>
<evidence type="ECO:0000313" key="9">
    <source>
        <dbReference type="Proteomes" id="UP000077405"/>
    </source>
</evidence>
<keyword evidence="9" id="KW-1185">Reference proteome</keyword>
<keyword evidence="3" id="KW-0678">Repressor</keyword>
<name>A0A2R4VWW4_9PROT</name>
<dbReference type="AlphaFoldDB" id="A0A2R4VWW4"/>
<keyword evidence="8" id="KW-0614">Plasmid</keyword>
<keyword evidence="4" id="KW-0805">Transcription regulation</keyword>
<evidence type="ECO:0000256" key="7">
    <source>
        <dbReference type="ARBA" id="ARBA00033135"/>
    </source>
</evidence>
<gene>
    <name evidence="8" type="ORF">A6A40_28370</name>
</gene>
<evidence type="ECO:0000256" key="2">
    <source>
        <dbReference type="ARBA" id="ARBA00015075"/>
    </source>
</evidence>
<dbReference type="InterPro" id="IPR011067">
    <property type="entry name" value="Plasmid_toxin/cell-grow_inhib"/>
</dbReference>
<dbReference type="Proteomes" id="UP000077405">
    <property type="component" value="Plasmid pYZ6"/>
</dbReference>
<organism evidence="8 9">
    <name type="scientific">Azospirillum humicireducens</name>
    <dbReference type="NCBI Taxonomy" id="1226968"/>
    <lineage>
        <taxon>Bacteria</taxon>
        <taxon>Pseudomonadati</taxon>
        <taxon>Pseudomonadota</taxon>
        <taxon>Alphaproteobacteria</taxon>
        <taxon>Rhodospirillales</taxon>
        <taxon>Azospirillaceae</taxon>
        <taxon>Azospirillum</taxon>
    </lineage>
</organism>
<keyword evidence="5" id="KW-0804">Transcription</keyword>
<sequence>MRFLDVCLNPAAKGKKNHPIPYLLIVQGDYVGIDRTRVVVPLIRSSEVETPIPKIMPSIMVGNEQFVVVTPQIVALPVAQIGAVVASASGAHSDILRAIDVLTGDF</sequence>
<dbReference type="EMBL" id="CP028907">
    <property type="protein sequence ID" value="AWB08919.1"/>
    <property type="molecule type" value="Genomic_DNA"/>
</dbReference>
<evidence type="ECO:0000256" key="1">
    <source>
        <dbReference type="ARBA" id="ARBA00005230"/>
    </source>
</evidence>
<dbReference type="GO" id="GO:0008657">
    <property type="term" value="F:DNA topoisomerase type II (double strand cut, ATP-hydrolyzing) inhibitor activity"/>
    <property type="evidence" value="ECO:0007669"/>
    <property type="project" value="InterPro"/>
</dbReference>
<dbReference type="Gene3D" id="2.30.30.110">
    <property type="match status" value="1"/>
</dbReference>
<dbReference type="SUPFAM" id="SSF50118">
    <property type="entry name" value="Cell growth inhibitor/plasmid maintenance toxic component"/>
    <property type="match status" value="1"/>
</dbReference>
<evidence type="ECO:0000256" key="3">
    <source>
        <dbReference type="ARBA" id="ARBA00022491"/>
    </source>
</evidence>
<dbReference type="OrthoDB" id="9813510at2"/>
<comment type="similarity">
    <text evidence="1">Belongs to the CcdB toxin family.</text>
</comment>
<dbReference type="InterPro" id="IPR002712">
    <property type="entry name" value="CcdB"/>
</dbReference>
<proteinExistence type="inferred from homology"/>
<evidence type="ECO:0000256" key="6">
    <source>
        <dbReference type="ARBA" id="ARBA00029628"/>
    </source>
</evidence>
<evidence type="ECO:0000256" key="5">
    <source>
        <dbReference type="ARBA" id="ARBA00023163"/>
    </source>
</evidence>
<accession>A0A2R4VWW4</accession>
<dbReference type="Pfam" id="PF01845">
    <property type="entry name" value="CcdB"/>
    <property type="match status" value="1"/>
</dbReference>
<reference evidence="8 9" key="1">
    <citation type="submission" date="2018-04" db="EMBL/GenBank/DDBJ databases">
        <title>Complete genome sequence of the nitrogen-fixing bacterium Azospirillum humicireducens type strain SgZ-5.</title>
        <authorList>
            <person name="Yu Z."/>
        </authorList>
    </citation>
    <scope>NUCLEOTIDE SEQUENCE [LARGE SCALE GENOMIC DNA]</scope>
    <source>
        <strain evidence="8 9">SgZ-5</strain>
        <plasmid evidence="8 9">pYZ6</plasmid>
    </source>
</reference>
<dbReference type="GO" id="GO:0006276">
    <property type="term" value="P:plasmid maintenance"/>
    <property type="evidence" value="ECO:0007669"/>
    <property type="project" value="InterPro"/>
</dbReference>